<comment type="caution">
    <text evidence="1">The sequence shown here is derived from an EMBL/GenBank/DDBJ whole genome shotgun (WGS) entry which is preliminary data.</text>
</comment>
<organism evidence="1 2">
    <name type="scientific">Carnegiea gigantea</name>
    <dbReference type="NCBI Taxonomy" id="171969"/>
    <lineage>
        <taxon>Eukaryota</taxon>
        <taxon>Viridiplantae</taxon>
        <taxon>Streptophyta</taxon>
        <taxon>Embryophyta</taxon>
        <taxon>Tracheophyta</taxon>
        <taxon>Spermatophyta</taxon>
        <taxon>Magnoliopsida</taxon>
        <taxon>eudicotyledons</taxon>
        <taxon>Gunneridae</taxon>
        <taxon>Pentapetalae</taxon>
        <taxon>Caryophyllales</taxon>
        <taxon>Cactineae</taxon>
        <taxon>Cactaceae</taxon>
        <taxon>Cactoideae</taxon>
        <taxon>Echinocereeae</taxon>
        <taxon>Carnegiea</taxon>
    </lineage>
</organism>
<reference evidence="1" key="1">
    <citation type="submission" date="2022-04" db="EMBL/GenBank/DDBJ databases">
        <title>Carnegiea gigantea Genome sequencing and assembly v2.</title>
        <authorList>
            <person name="Copetti D."/>
            <person name="Sanderson M.J."/>
            <person name="Burquez A."/>
            <person name="Wojciechowski M.F."/>
        </authorList>
    </citation>
    <scope>NUCLEOTIDE SEQUENCE</scope>
    <source>
        <strain evidence="1">SGP5-SGP5p</strain>
        <tissue evidence="1">Aerial part</tissue>
    </source>
</reference>
<name>A0A9Q1JIY6_9CARY</name>
<dbReference type="EMBL" id="JAKOGI010001617">
    <property type="protein sequence ID" value="KAJ8424729.1"/>
    <property type="molecule type" value="Genomic_DNA"/>
</dbReference>
<proteinExistence type="predicted"/>
<dbReference type="Proteomes" id="UP001153076">
    <property type="component" value="Unassembled WGS sequence"/>
</dbReference>
<sequence>MRGKKLMNRNFTTKVLKLKPKLKIKQEFHKSRCNFFFAVTIICLNEALFQGRNQLDNIQQGTIGESHEIIREVASRRMSPTQKSNKVRDFPQFTPPNFSLRVSLLPKGVVLVDLEPDISLVEVQILNCDVEDVLTRGIMSSSHCINTPLTLGTFFFIVL</sequence>
<gene>
    <name evidence="1" type="ORF">Cgig2_011961</name>
</gene>
<protein>
    <submittedName>
        <fullName evidence="1">Uncharacterized protein</fullName>
    </submittedName>
</protein>
<evidence type="ECO:0000313" key="2">
    <source>
        <dbReference type="Proteomes" id="UP001153076"/>
    </source>
</evidence>
<keyword evidence="2" id="KW-1185">Reference proteome</keyword>
<evidence type="ECO:0000313" key="1">
    <source>
        <dbReference type="EMBL" id="KAJ8424729.1"/>
    </source>
</evidence>
<dbReference type="AlphaFoldDB" id="A0A9Q1JIY6"/>
<accession>A0A9Q1JIY6</accession>